<feature type="region of interest" description="Disordered" evidence="1">
    <location>
        <begin position="101"/>
        <end position="145"/>
    </location>
</feature>
<name>A0AAN9U2S1_9PEZI</name>
<evidence type="ECO:0000313" key="5">
    <source>
        <dbReference type="Proteomes" id="UP001320245"/>
    </source>
</evidence>
<feature type="compositionally biased region" description="Low complexity" evidence="1">
    <location>
        <begin position="119"/>
        <end position="143"/>
    </location>
</feature>
<dbReference type="InterPro" id="IPR050931">
    <property type="entry name" value="Mito_Protein_Transport_Metaxin"/>
</dbReference>
<dbReference type="InterPro" id="IPR033468">
    <property type="entry name" value="Metaxin_GST"/>
</dbReference>
<dbReference type="PANTHER" id="PTHR12289:SF44">
    <property type="entry name" value="OUTER MEMBRANE PROTEIN (SAM35), PUTATIVE (AFU_ORTHOLOGUE AFUA_1G13180)-RELATED"/>
    <property type="match status" value="1"/>
</dbReference>
<accession>A0AAN9U2S1</accession>
<comment type="caution">
    <text evidence="4">The sequence shown here is derived from an EMBL/GenBank/DDBJ whole genome shotgun (WGS) entry which is preliminary data.</text>
</comment>
<dbReference type="InterPro" id="IPR012336">
    <property type="entry name" value="Thioredoxin-like_fold"/>
</dbReference>
<dbReference type="PANTHER" id="PTHR12289">
    <property type="entry name" value="METAXIN RELATED"/>
    <property type="match status" value="1"/>
</dbReference>
<gene>
    <name evidence="4" type="ORF">SLS53_006303</name>
</gene>
<dbReference type="AlphaFoldDB" id="A0AAN9U2S1"/>
<evidence type="ECO:0000256" key="1">
    <source>
        <dbReference type="SAM" id="MobiDB-lite"/>
    </source>
</evidence>
<dbReference type="GO" id="GO:0007005">
    <property type="term" value="P:mitochondrion organization"/>
    <property type="evidence" value="ECO:0007669"/>
    <property type="project" value="TreeGrafter"/>
</dbReference>
<feature type="compositionally biased region" description="Low complexity" evidence="1">
    <location>
        <begin position="1"/>
        <end position="22"/>
    </location>
</feature>
<dbReference type="GO" id="GO:0001401">
    <property type="term" value="C:SAM complex"/>
    <property type="evidence" value="ECO:0007669"/>
    <property type="project" value="TreeGrafter"/>
</dbReference>
<evidence type="ECO:0000313" key="4">
    <source>
        <dbReference type="EMBL" id="KAK7737925.1"/>
    </source>
</evidence>
<sequence>MTDNAASPSSSPSSTGASPRRSWVPHIPAPLQRLFDAVPLVTYPPNELPYRSPAATDLPTLHVFISEQDAARGLPSFNPSCLKWQAFLRIAGVQFHVRPSTNHASPTGALPFLQPPIPSISSSPHSSSNNPPLKKTTTPTSNNQRLEATRALLPVPSTRLAAYASQHGALPPTSLTSEAATPQLQSQARRRQAYQALLDGPVRDAWLYSLYLSPANEGVLRRWYIDPVSRSAAVRDATLRQLRRAVRAELARSTTATTTTTTTTKDQGWEGLAGNVGDVLSWAMGAKTAVVDPVRIYADAARALEALETLLYREGKSEDTGAGPWFFDSPHPTLFDAAVFSYVYLVLHGGGGAGKPWADDALRQILVTKCSRLVGHTQRILDGYWSGGQGQGQAQVGQEDWVDLS</sequence>
<dbReference type="CDD" id="cd03054">
    <property type="entry name" value="GST_N_Metaxin"/>
    <property type="match status" value="1"/>
</dbReference>
<protein>
    <submittedName>
        <fullName evidence="4">Uncharacterized protein</fullName>
    </submittedName>
</protein>
<evidence type="ECO:0000259" key="3">
    <source>
        <dbReference type="Pfam" id="PF17172"/>
    </source>
</evidence>
<dbReference type="EMBL" id="JAJSPL020000027">
    <property type="protein sequence ID" value="KAK7737925.1"/>
    <property type="molecule type" value="Genomic_DNA"/>
</dbReference>
<reference evidence="4 5" key="1">
    <citation type="journal article" date="2023" name="PLoS ONE">
        <title>Cytospora paraplurivora sp. nov. isolated from orchards with fruit tree decline syndrome in Ontario, Canada.</title>
        <authorList>
            <person name="Ilyukhin E."/>
            <person name="Nguyen H.D.T."/>
            <person name="Castle A.J."/>
            <person name="Ellouze W."/>
        </authorList>
    </citation>
    <scope>NUCLEOTIDE SEQUENCE [LARGE SCALE GENOMIC DNA]</scope>
    <source>
        <strain evidence="4 5">FDS-564</strain>
    </source>
</reference>
<organism evidence="4 5">
    <name type="scientific">Cytospora paraplurivora</name>
    <dbReference type="NCBI Taxonomy" id="2898453"/>
    <lineage>
        <taxon>Eukaryota</taxon>
        <taxon>Fungi</taxon>
        <taxon>Dikarya</taxon>
        <taxon>Ascomycota</taxon>
        <taxon>Pezizomycotina</taxon>
        <taxon>Sordariomycetes</taxon>
        <taxon>Sordariomycetidae</taxon>
        <taxon>Diaporthales</taxon>
        <taxon>Cytosporaceae</taxon>
        <taxon>Cytospora</taxon>
    </lineage>
</organism>
<feature type="region of interest" description="Disordered" evidence="1">
    <location>
        <begin position="1"/>
        <end position="23"/>
    </location>
</feature>
<dbReference type="Pfam" id="PF17172">
    <property type="entry name" value="GST_N_4"/>
    <property type="match status" value="1"/>
</dbReference>
<dbReference type="Proteomes" id="UP001320245">
    <property type="component" value="Unassembled WGS sequence"/>
</dbReference>
<feature type="domain" description="Thioredoxin-like fold" evidence="3">
    <location>
        <begin position="79"/>
        <end position="116"/>
    </location>
</feature>
<dbReference type="Pfam" id="PF17171">
    <property type="entry name" value="GST_C_6"/>
    <property type="match status" value="1"/>
</dbReference>
<evidence type="ECO:0000259" key="2">
    <source>
        <dbReference type="Pfam" id="PF17171"/>
    </source>
</evidence>
<proteinExistence type="predicted"/>
<feature type="domain" description="Metaxin glutathione S-transferase" evidence="2">
    <location>
        <begin position="301"/>
        <end position="380"/>
    </location>
</feature>
<keyword evidence="5" id="KW-1185">Reference proteome</keyword>